<accession>A0ACD5V990</accession>
<dbReference type="EnsemblPlants" id="AVESA.00010b.r2.2DG0397810.3">
    <property type="protein sequence ID" value="AVESA.00010b.r2.2DG0397810.3.CDS"/>
    <property type="gene ID" value="AVESA.00010b.r2.2DG0397810"/>
</dbReference>
<dbReference type="Proteomes" id="UP001732700">
    <property type="component" value="Chromosome 2D"/>
</dbReference>
<keyword evidence="2" id="KW-1185">Reference proteome</keyword>
<organism evidence="1 2">
    <name type="scientific">Avena sativa</name>
    <name type="common">Oat</name>
    <dbReference type="NCBI Taxonomy" id="4498"/>
    <lineage>
        <taxon>Eukaryota</taxon>
        <taxon>Viridiplantae</taxon>
        <taxon>Streptophyta</taxon>
        <taxon>Embryophyta</taxon>
        <taxon>Tracheophyta</taxon>
        <taxon>Spermatophyta</taxon>
        <taxon>Magnoliopsida</taxon>
        <taxon>Liliopsida</taxon>
        <taxon>Poales</taxon>
        <taxon>Poaceae</taxon>
        <taxon>BOP clade</taxon>
        <taxon>Pooideae</taxon>
        <taxon>Poodae</taxon>
        <taxon>Poeae</taxon>
        <taxon>Poeae Chloroplast Group 1 (Aveneae type)</taxon>
        <taxon>Aveninae</taxon>
        <taxon>Avena</taxon>
    </lineage>
</organism>
<proteinExistence type="predicted"/>
<evidence type="ECO:0000313" key="1">
    <source>
        <dbReference type="EnsemblPlants" id="AVESA.00010b.r2.2DG0397810.3.CDS"/>
    </source>
</evidence>
<protein>
    <submittedName>
        <fullName evidence="1">Uncharacterized protein</fullName>
    </submittedName>
</protein>
<name>A0ACD5V990_AVESA</name>
<reference evidence="1" key="2">
    <citation type="submission" date="2025-09" db="UniProtKB">
        <authorList>
            <consortium name="EnsemblPlants"/>
        </authorList>
    </citation>
    <scope>IDENTIFICATION</scope>
</reference>
<reference evidence="1" key="1">
    <citation type="submission" date="2021-05" db="EMBL/GenBank/DDBJ databases">
        <authorList>
            <person name="Scholz U."/>
            <person name="Mascher M."/>
            <person name="Fiebig A."/>
        </authorList>
    </citation>
    <scope>NUCLEOTIDE SEQUENCE [LARGE SCALE GENOMIC DNA]</scope>
</reference>
<evidence type="ECO:0000313" key="2">
    <source>
        <dbReference type="Proteomes" id="UP001732700"/>
    </source>
</evidence>
<sequence>MEHAPRNRGFPTDPKEYKLYEEVGEGVSATVYRALCVPLNTFVAIKVLDLEKCSSDLDGIRREVQTMSLIDHPNLLRACCSFANDHQLWVVMPFMAAGSALHIIKTNFPDGFEEAVIATLLREVLKALVYLHSQGHIHRDVKAGNILIDTNGAVKLGDFGVSACMFDTGNRQRARNTFVGTPCWMAPEVMQQLHGYDYKADIWSFGITALELAHGHAPFSKYPPMKVLLMTLQNAPPGLDYERDKRFSKSFKDLVATCLVKDPQKRPSSEKLLKHSFFKQARTADFLARSILEGLTPLGDRFRALKAKEADLLLNNKLGPESKEQLSQKEYIRGISGWNFNLEDLKAAAALLDSSNGTYCFDSNNKDNEGLQGAYNESENIYQERVNRGASARLEEDEIQEVEDLNGDLASSFPTRPLEALKSCFDVCDDDDLDPTDMNLRVQPSKESTSPVQEHSRSENSNGENLERSVSVPSNLGNSAYHKFSSGSLIPEHVLSPYKNVGSDSQRNEFHQKIPSSRNRSGPLFFRQMKDTRSHLSVAPDAASEGNAVQRRGRFQVTSDNPTQKVAPPASRTNLSSGVTRPASNSSTILPTLQFLMQQNSMQKEVLSRLISSIEETSDSSDASTVSSSQVCPTKCSSVFILTCEEYTFLLLVW</sequence>